<feature type="region of interest" description="Disordered" evidence="1">
    <location>
        <begin position="317"/>
        <end position="403"/>
    </location>
</feature>
<feature type="compositionally biased region" description="Basic and acidic residues" evidence="1">
    <location>
        <begin position="43"/>
        <end position="52"/>
    </location>
</feature>
<dbReference type="Pfam" id="PF08618">
    <property type="entry name" value="Opi1"/>
    <property type="match status" value="3"/>
</dbReference>
<protein>
    <submittedName>
        <fullName evidence="2">Uncharacterized protein</fullName>
    </submittedName>
</protein>
<dbReference type="EMBL" id="JAEFCI010012374">
    <property type="protein sequence ID" value="KAG5456044.1"/>
    <property type="molecule type" value="Genomic_DNA"/>
</dbReference>
<dbReference type="OrthoDB" id="2441642at2759"/>
<evidence type="ECO:0000313" key="3">
    <source>
        <dbReference type="Proteomes" id="UP000673691"/>
    </source>
</evidence>
<evidence type="ECO:0000313" key="2">
    <source>
        <dbReference type="EMBL" id="KAG5456044.1"/>
    </source>
</evidence>
<dbReference type="GO" id="GO:0030968">
    <property type="term" value="P:endoplasmic reticulum unfolded protein response"/>
    <property type="evidence" value="ECO:0007669"/>
    <property type="project" value="TreeGrafter"/>
</dbReference>
<evidence type="ECO:0000256" key="1">
    <source>
        <dbReference type="SAM" id="MobiDB-lite"/>
    </source>
</evidence>
<dbReference type="GO" id="GO:0008654">
    <property type="term" value="P:phospholipid biosynthetic process"/>
    <property type="evidence" value="ECO:0007669"/>
    <property type="project" value="TreeGrafter"/>
</dbReference>
<dbReference type="Proteomes" id="UP000673691">
    <property type="component" value="Unassembled WGS sequence"/>
</dbReference>
<feature type="compositionally biased region" description="Pro residues" evidence="1">
    <location>
        <begin position="331"/>
        <end position="344"/>
    </location>
</feature>
<dbReference type="PANTHER" id="PTHR38406:SF1">
    <property type="entry name" value="TRANSCRIPTIONAL REPRESSOR OPI1"/>
    <property type="match status" value="1"/>
</dbReference>
<dbReference type="PANTHER" id="PTHR38406">
    <property type="entry name" value="TRANSCRIPTIONAL REPRESSOR OPI1"/>
    <property type="match status" value="1"/>
</dbReference>
<gene>
    <name evidence="2" type="ORF">BJ554DRAFT_4325</name>
</gene>
<dbReference type="GO" id="GO:0005783">
    <property type="term" value="C:endoplasmic reticulum"/>
    <property type="evidence" value="ECO:0007669"/>
    <property type="project" value="TreeGrafter"/>
</dbReference>
<feature type="compositionally biased region" description="Low complexity" evidence="1">
    <location>
        <begin position="366"/>
        <end position="403"/>
    </location>
</feature>
<proteinExistence type="predicted"/>
<accession>A0A8H7ZME6</accession>
<reference evidence="2 3" key="1">
    <citation type="journal article" name="Sci. Rep.">
        <title>Genome-scale phylogenetic analyses confirm Olpidium as the closest living zoosporic fungus to the non-flagellated, terrestrial fungi.</title>
        <authorList>
            <person name="Chang Y."/>
            <person name="Rochon D."/>
            <person name="Sekimoto S."/>
            <person name="Wang Y."/>
            <person name="Chovatia M."/>
            <person name="Sandor L."/>
            <person name="Salamov A."/>
            <person name="Grigoriev I.V."/>
            <person name="Stajich J.E."/>
            <person name="Spatafora J.W."/>
        </authorList>
    </citation>
    <scope>NUCLEOTIDE SEQUENCE [LARGE SCALE GENOMIC DNA]</scope>
    <source>
        <strain evidence="2">S191</strain>
    </source>
</reference>
<keyword evidence="3" id="KW-1185">Reference proteome</keyword>
<dbReference type="GO" id="GO:0003714">
    <property type="term" value="F:transcription corepressor activity"/>
    <property type="evidence" value="ECO:0007669"/>
    <property type="project" value="InterPro"/>
</dbReference>
<dbReference type="AlphaFoldDB" id="A0A8H7ZME6"/>
<comment type="caution">
    <text evidence="2">The sequence shown here is derived from an EMBL/GenBank/DDBJ whole genome shotgun (WGS) entry which is preliminary data.</text>
</comment>
<name>A0A8H7ZME6_9FUNG</name>
<organism evidence="2 3">
    <name type="scientific">Olpidium bornovanus</name>
    <dbReference type="NCBI Taxonomy" id="278681"/>
    <lineage>
        <taxon>Eukaryota</taxon>
        <taxon>Fungi</taxon>
        <taxon>Fungi incertae sedis</taxon>
        <taxon>Olpidiomycota</taxon>
        <taxon>Olpidiomycotina</taxon>
        <taxon>Olpidiomycetes</taxon>
        <taxon>Olpidiales</taxon>
        <taxon>Olpidiaceae</taxon>
        <taxon>Olpidium</taxon>
    </lineage>
</organism>
<dbReference type="GO" id="GO:0005634">
    <property type="term" value="C:nucleus"/>
    <property type="evidence" value="ECO:0007669"/>
    <property type="project" value="TreeGrafter"/>
</dbReference>
<dbReference type="GO" id="GO:0006357">
    <property type="term" value="P:regulation of transcription by RNA polymerase II"/>
    <property type="evidence" value="ECO:0007669"/>
    <property type="project" value="TreeGrafter"/>
</dbReference>
<feature type="compositionally biased region" description="Polar residues" evidence="1">
    <location>
        <begin position="58"/>
        <end position="72"/>
    </location>
</feature>
<feature type="region of interest" description="Disordered" evidence="1">
    <location>
        <begin position="1"/>
        <end position="93"/>
    </location>
</feature>
<feature type="compositionally biased region" description="Basic and acidic residues" evidence="1">
    <location>
        <begin position="7"/>
        <end position="18"/>
    </location>
</feature>
<sequence>MRRRHASRGEDYRGERAFRPSRFCGTGRPEASSLRRCASPAVKDADRPDTLCRHYHQQQDQSAKLDPPNQSAYEPYPGGYMTQGGEHHQQPRSRWQQVLAGAGAAAGASAAAISEESMRCLKYCLQWLQVRLRRCWPRDPENFVVLSLGRRDPTFLPYASSHIEHQITLLRSFLAMLSSGKSDSMAIAIPSSAASTLAAIKHEVVETLRKVVDIVGRYAGAALPGEARKATSGEASPLASPMATGSPNSPLVSIAGATPGVGLRPTESAHRVLTLANESLVMLKSVAGIMGDTVQRAEAWVERLRTMGVTAACVSGPSDAFSTSSASSASPPMPPIPGSFPPPDAHAYLQHRLLQQGHPDHPMDGQPATGAAAAAAAAATKQQQQQQQPSAAASVATQPESSR</sequence>
<feature type="compositionally biased region" description="Low complexity" evidence="1">
    <location>
        <begin position="317"/>
        <end position="330"/>
    </location>
</feature>
<dbReference type="InterPro" id="IPR013927">
    <property type="entry name" value="TF_Opi1_Ccg-8"/>
</dbReference>